<protein>
    <submittedName>
        <fullName evidence="2">DNA-binding Xre family transcriptional regulator</fullName>
    </submittedName>
</protein>
<feature type="domain" description="HTH cro/C1-type" evidence="1">
    <location>
        <begin position="10"/>
        <end position="76"/>
    </location>
</feature>
<gene>
    <name evidence="2" type="ORF">HDA37_005770</name>
</gene>
<accession>A0A852WIN2</accession>
<evidence type="ECO:0000313" key="2">
    <source>
        <dbReference type="EMBL" id="NYG05416.1"/>
    </source>
</evidence>
<dbReference type="AlphaFoldDB" id="A0A852WIN2"/>
<dbReference type="GO" id="GO:0003677">
    <property type="term" value="F:DNA binding"/>
    <property type="evidence" value="ECO:0007669"/>
    <property type="project" value="UniProtKB-KW"/>
</dbReference>
<keyword evidence="2" id="KW-0238">DNA-binding</keyword>
<dbReference type="Proteomes" id="UP000549695">
    <property type="component" value="Unassembled WGS sequence"/>
</dbReference>
<dbReference type="Pfam" id="PF13443">
    <property type="entry name" value="HTH_26"/>
    <property type="match status" value="1"/>
</dbReference>
<evidence type="ECO:0000259" key="1">
    <source>
        <dbReference type="Pfam" id="PF13443"/>
    </source>
</evidence>
<sequence length="114" mass="12878">MKRDVDYQWRLSELMARHGLHNSTDLAPLLRERCIDLSPSQVYRVVTQRPERISLKLVAALCDIFSCGPEDLITVTAADAKRGRRAAGDQHPVDPTVVKMNELRPLRARITGDD</sequence>
<proteinExistence type="predicted"/>
<keyword evidence="3" id="KW-1185">Reference proteome</keyword>
<comment type="caution">
    <text evidence="2">The sequence shown here is derived from an EMBL/GenBank/DDBJ whole genome shotgun (WGS) entry which is preliminary data.</text>
</comment>
<name>A0A852WIN2_PSEA5</name>
<dbReference type="RefSeq" id="WP_179763202.1">
    <property type="nucleotide sequence ID" value="NZ_BAAAJZ010000016.1"/>
</dbReference>
<dbReference type="GeneID" id="98055313"/>
<evidence type="ECO:0000313" key="3">
    <source>
        <dbReference type="Proteomes" id="UP000549695"/>
    </source>
</evidence>
<organism evidence="2 3">
    <name type="scientific">Pseudonocardia alni</name>
    <name type="common">Amycolata alni</name>
    <dbReference type="NCBI Taxonomy" id="33907"/>
    <lineage>
        <taxon>Bacteria</taxon>
        <taxon>Bacillati</taxon>
        <taxon>Actinomycetota</taxon>
        <taxon>Actinomycetes</taxon>
        <taxon>Pseudonocardiales</taxon>
        <taxon>Pseudonocardiaceae</taxon>
        <taxon>Pseudonocardia</taxon>
    </lineage>
</organism>
<reference evidence="2 3" key="1">
    <citation type="submission" date="2020-07" db="EMBL/GenBank/DDBJ databases">
        <title>Sequencing the genomes of 1000 actinobacteria strains.</title>
        <authorList>
            <person name="Klenk H.-P."/>
        </authorList>
    </citation>
    <scope>NUCLEOTIDE SEQUENCE [LARGE SCALE GENOMIC DNA]</scope>
    <source>
        <strain evidence="2 3">DSM 44749</strain>
    </source>
</reference>
<dbReference type="EMBL" id="JACCCZ010000002">
    <property type="protein sequence ID" value="NYG05416.1"/>
    <property type="molecule type" value="Genomic_DNA"/>
</dbReference>
<dbReference type="InterPro" id="IPR001387">
    <property type="entry name" value="Cro/C1-type_HTH"/>
</dbReference>